<dbReference type="Proteomes" id="UP001500622">
    <property type="component" value="Unassembled WGS sequence"/>
</dbReference>
<evidence type="ECO:0000259" key="3">
    <source>
        <dbReference type="Pfam" id="PF03061"/>
    </source>
</evidence>
<dbReference type="Gene3D" id="3.10.129.10">
    <property type="entry name" value="Hotdog Thioesterase"/>
    <property type="match status" value="1"/>
</dbReference>
<sequence>MSGRPGSATDRHGRRLGLRHREPGADGPVVELSVTDDHLNGAGIAHGGVLFSALDEAVAIVANAPRPGSVLVTATIHCLRPALPGDDLSVWVETVKAGRTVSVYEARLTRADDLLAVMTAQTASTRTAAPDGGG</sequence>
<feature type="domain" description="Thioesterase" evidence="3">
    <location>
        <begin position="43"/>
        <end position="115"/>
    </location>
</feature>
<feature type="region of interest" description="Disordered" evidence="2">
    <location>
        <begin position="1"/>
        <end position="27"/>
    </location>
</feature>
<evidence type="ECO:0000313" key="5">
    <source>
        <dbReference type="Proteomes" id="UP001500622"/>
    </source>
</evidence>
<organism evidence="4 5">
    <name type="scientific">Georgenia halophila</name>
    <dbReference type="NCBI Taxonomy" id="620889"/>
    <lineage>
        <taxon>Bacteria</taxon>
        <taxon>Bacillati</taxon>
        <taxon>Actinomycetota</taxon>
        <taxon>Actinomycetes</taxon>
        <taxon>Micrococcales</taxon>
        <taxon>Bogoriellaceae</taxon>
        <taxon>Georgenia</taxon>
    </lineage>
</organism>
<dbReference type="InterPro" id="IPR006683">
    <property type="entry name" value="Thioestr_dom"/>
</dbReference>
<comment type="caution">
    <text evidence="4">The sequence shown here is derived from an EMBL/GenBank/DDBJ whole genome shotgun (WGS) entry which is preliminary data.</text>
</comment>
<evidence type="ECO:0000256" key="2">
    <source>
        <dbReference type="SAM" id="MobiDB-lite"/>
    </source>
</evidence>
<dbReference type="RefSeq" id="WP_345217957.1">
    <property type="nucleotide sequence ID" value="NZ_BAABGN010000013.1"/>
</dbReference>
<protein>
    <recommendedName>
        <fullName evidence="3">Thioesterase domain-containing protein</fullName>
    </recommendedName>
</protein>
<reference evidence="5" key="1">
    <citation type="journal article" date="2019" name="Int. J. Syst. Evol. Microbiol.">
        <title>The Global Catalogue of Microorganisms (GCM) 10K type strain sequencing project: providing services to taxonomists for standard genome sequencing and annotation.</title>
        <authorList>
            <consortium name="The Broad Institute Genomics Platform"/>
            <consortium name="The Broad Institute Genome Sequencing Center for Infectious Disease"/>
            <person name="Wu L."/>
            <person name="Ma J."/>
        </authorList>
    </citation>
    <scope>NUCLEOTIDE SEQUENCE [LARGE SCALE GENOMIC DNA]</scope>
    <source>
        <strain evidence="5">JCM 17810</strain>
    </source>
</reference>
<proteinExistence type="predicted"/>
<dbReference type="SUPFAM" id="SSF54637">
    <property type="entry name" value="Thioesterase/thiol ester dehydrase-isomerase"/>
    <property type="match status" value="1"/>
</dbReference>
<keyword evidence="5" id="KW-1185">Reference proteome</keyword>
<dbReference type="InterPro" id="IPR029069">
    <property type="entry name" value="HotDog_dom_sf"/>
</dbReference>
<dbReference type="Pfam" id="PF03061">
    <property type="entry name" value="4HBT"/>
    <property type="match status" value="1"/>
</dbReference>
<evidence type="ECO:0000313" key="4">
    <source>
        <dbReference type="EMBL" id="GAA4431108.1"/>
    </source>
</evidence>
<dbReference type="PANTHER" id="PTHR42856">
    <property type="entry name" value="ACYL-COENZYME A THIOESTERASE PAAI"/>
    <property type="match status" value="1"/>
</dbReference>
<evidence type="ECO:0000256" key="1">
    <source>
        <dbReference type="ARBA" id="ARBA00022801"/>
    </source>
</evidence>
<gene>
    <name evidence="4" type="ORF">GCM10023169_35310</name>
</gene>
<dbReference type="EMBL" id="BAABGN010000013">
    <property type="protein sequence ID" value="GAA4431108.1"/>
    <property type="molecule type" value="Genomic_DNA"/>
</dbReference>
<name>A0ABP8LLG9_9MICO</name>
<dbReference type="InterPro" id="IPR003736">
    <property type="entry name" value="PAAI_dom"/>
</dbReference>
<dbReference type="NCBIfam" id="TIGR00369">
    <property type="entry name" value="unchar_dom_1"/>
    <property type="match status" value="1"/>
</dbReference>
<keyword evidence="1" id="KW-0378">Hydrolase</keyword>
<dbReference type="InterPro" id="IPR052723">
    <property type="entry name" value="Acyl-CoA_thioesterase_PaaI"/>
</dbReference>
<dbReference type="PANTHER" id="PTHR42856:SF1">
    <property type="entry name" value="ACYL-COENZYME A THIOESTERASE PAAI"/>
    <property type="match status" value="1"/>
</dbReference>
<dbReference type="CDD" id="cd03443">
    <property type="entry name" value="PaaI_thioesterase"/>
    <property type="match status" value="1"/>
</dbReference>
<accession>A0ABP8LLG9</accession>